<evidence type="ECO:0000259" key="7">
    <source>
        <dbReference type="Pfam" id="PF00892"/>
    </source>
</evidence>
<proteinExistence type="predicted"/>
<dbReference type="RefSeq" id="WP_036850179.1">
    <property type="nucleotide sequence ID" value="NZ_JRFA01000017.1"/>
</dbReference>
<keyword evidence="2" id="KW-1003">Cell membrane</keyword>
<keyword evidence="10" id="KW-1185">Reference proteome</keyword>
<feature type="transmembrane region" description="Helical" evidence="6">
    <location>
        <begin position="273"/>
        <end position="291"/>
    </location>
</feature>
<dbReference type="GO" id="GO:0005886">
    <property type="term" value="C:plasma membrane"/>
    <property type="evidence" value="ECO:0007669"/>
    <property type="project" value="UniProtKB-SubCell"/>
</dbReference>
<feature type="transmembrane region" description="Helical" evidence="6">
    <location>
        <begin position="74"/>
        <end position="96"/>
    </location>
</feature>
<feature type="transmembrane region" description="Helical" evidence="6">
    <location>
        <begin position="132"/>
        <end position="148"/>
    </location>
</feature>
<evidence type="ECO:0000256" key="6">
    <source>
        <dbReference type="SAM" id="Phobius"/>
    </source>
</evidence>
<reference evidence="8 10" key="1">
    <citation type="submission" date="2014-09" db="EMBL/GenBank/DDBJ databases">
        <title>Draft Genome Sequence of Porphyromonas macacae COT-192_OH2859.</title>
        <authorList>
            <person name="Wallis C."/>
            <person name="Deusch O."/>
            <person name="O'Flynn C."/>
            <person name="Davis I."/>
            <person name="Horsfall A."/>
            <person name="Kirkwood N."/>
            <person name="Harris S."/>
            <person name="Eisen J.A."/>
            <person name="Coil D.A."/>
            <person name="Darling A.E."/>
            <person name="Jospin G."/>
            <person name="Alexiev A."/>
        </authorList>
    </citation>
    <scope>NUCLEOTIDE SEQUENCE [LARGE SCALE GENOMIC DNA]</scope>
    <source>
        <strain evidence="10">COT-192 OH2859</strain>
        <strain evidence="8">COT-192_OH2859</strain>
    </source>
</reference>
<dbReference type="eggNOG" id="COG0697">
    <property type="taxonomic scope" value="Bacteria"/>
</dbReference>
<feature type="transmembrane region" description="Helical" evidence="6">
    <location>
        <begin position="12"/>
        <end position="31"/>
    </location>
</feature>
<comment type="subcellular location">
    <subcellularLocation>
        <location evidence="1">Cell membrane</location>
        <topology evidence="1">Multi-pass membrane protein</topology>
    </subcellularLocation>
</comment>
<dbReference type="Pfam" id="PF00892">
    <property type="entry name" value="EamA"/>
    <property type="match status" value="2"/>
</dbReference>
<protein>
    <submittedName>
        <fullName evidence="8 9">Membrane protein</fullName>
    </submittedName>
</protein>
<dbReference type="Proteomes" id="UP000030103">
    <property type="component" value="Unassembled WGS sequence"/>
</dbReference>
<feature type="domain" description="EamA" evidence="7">
    <location>
        <begin position="9"/>
        <end position="143"/>
    </location>
</feature>
<feature type="transmembrane region" description="Helical" evidence="6">
    <location>
        <begin position="186"/>
        <end position="206"/>
    </location>
</feature>
<dbReference type="InterPro" id="IPR050638">
    <property type="entry name" value="AA-Vitamin_Transporters"/>
</dbReference>
<sequence>MTTEVKKSRGHLALIIATLIFGLNGPFSKILLSPGGITPEVHILVRFVGATFLFWLTSYFLPSELVRKKDRYKILAASLLGVLGNQGIFALGISMTSPVDQSLISTLGPIITMILAAIFLHEPITLKKAGGVLVGAIGVVFLVMQGMQSGQSSALGNVLCGMAMLCYTLYLTLFKDIIDRYSPITLMKWMFLISTVITMPFFAPAFVHTAWRSFDLTFYLQLGFVVFFSTFIAYMLLPIGQKALRPTVISSYNYAQPVLTTSFALLLGLDRLTLDKVVAAILVFTGVYLVTRSKSKADLKARKRDCSYIKT</sequence>
<feature type="transmembrane region" description="Helical" evidence="6">
    <location>
        <begin position="43"/>
        <end position="62"/>
    </location>
</feature>
<reference evidence="9 11" key="2">
    <citation type="submission" date="2018-06" db="EMBL/GenBank/DDBJ databases">
        <authorList>
            <consortium name="Pathogen Informatics"/>
            <person name="Doyle S."/>
        </authorList>
    </citation>
    <scope>NUCLEOTIDE SEQUENCE [LARGE SCALE GENOMIC DNA]</scope>
    <source>
        <strain evidence="9 11">NCTC11632</strain>
    </source>
</reference>
<gene>
    <name evidence="8" type="ORF">HQ47_06490</name>
    <name evidence="9" type="ORF">NCTC11632_01736</name>
</gene>
<dbReference type="Proteomes" id="UP000254156">
    <property type="component" value="Unassembled WGS sequence"/>
</dbReference>
<keyword evidence="4 6" id="KW-1133">Transmembrane helix</keyword>
<feature type="transmembrane region" description="Helical" evidence="6">
    <location>
        <begin position="249"/>
        <end position="267"/>
    </location>
</feature>
<dbReference type="InterPro" id="IPR037185">
    <property type="entry name" value="EmrE-like"/>
</dbReference>
<feature type="transmembrane region" description="Helical" evidence="6">
    <location>
        <begin position="218"/>
        <end position="237"/>
    </location>
</feature>
<evidence type="ECO:0000313" key="9">
    <source>
        <dbReference type="EMBL" id="SUB89620.1"/>
    </source>
</evidence>
<evidence type="ECO:0000256" key="1">
    <source>
        <dbReference type="ARBA" id="ARBA00004651"/>
    </source>
</evidence>
<evidence type="ECO:0000256" key="5">
    <source>
        <dbReference type="ARBA" id="ARBA00023136"/>
    </source>
</evidence>
<evidence type="ECO:0000313" key="10">
    <source>
        <dbReference type="Proteomes" id="UP000030103"/>
    </source>
</evidence>
<evidence type="ECO:0000313" key="11">
    <source>
        <dbReference type="Proteomes" id="UP000254156"/>
    </source>
</evidence>
<evidence type="ECO:0000313" key="8">
    <source>
        <dbReference type="EMBL" id="KGN73885.1"/>
    </source>
</evidence>
<dbReference type="OrthoDB" id="9811486at2"/>
<feature type="domain" description="EamA" evidence="7">
    <location>
        <begin position="156"/>
        <end position="291"/>
    </location>
</feature>
<evidence type="ECO:0000256" key="4">
    <source>
        <dbReference type="ARBA" id="ARBA00022989"/>
    </source>
</evidence>
<organism evidence="8 10">
    <name type="scientific">Porphyromonas macacae</name>
    <dbReference type="NCBI Taxonomy" id="28115"/>
    <lineage>
        <taxon>Bacteria</taxon>
        <taxon>Pseudomonadati</taxon>
        <taxon>Bacteroidota</taxon>
        <taxon>Bacteroidia</taxon>
        <taxon>Bacteroidales</taxon>
        <taxon>Porphyromonadaceae</taxon>
        <taxon>Porphyromonas</taxon>
    </lineage>
</organism>
<keyword evidence="5 6" id="KW-0472">Membrane</keyword>
<dbReference type="InterPro" id="IPR000620">
    <property type="entry name" value="EamA_dom"/>
</dbReference>
<dbReference type="EMBL" id="UGTF01000002">
    <property type="protein sequence ID" value="SUB89620.1"/>
    <property type="molecule type" value="Genomic_DNA"/>
</dbReference>
<evidence type="ECO:0000256" key="3">
    <source>
        <dbReference type="ARBA" id="ARBA00022692"/>
    </source>
</evidence>
<dbReference type="AlphaFoldDB" id="A0A0A2GAZ5"/>
<dbReference type="EMBL" id="JRFA01000017">
    <property type="protein sequence ID" value="KGN73885.1"/>
    <property type="molecule type" value="Genomic_DNA"/>
</dbReference>
<dbReference type="PANTHER" id="PTHR32322:SF18">
    <property type="entry name" value="S-ADENOSYLMETHIONINE_S-ADENOSYLHOMOCYSTEINE TRANSPORTER"/>
    <property type="match status" value="1"/>
</dbReference>
<accession>A0A0A2GAZ5</accession>
<feature type="transmembrane region" description="Helical" evidence="6">
    <location>
        <begin position="154"/>
        <end position="174"/>
    </location>
</feature>
<evidence type="ECO:0000256" key="2">
    <source>
        <dbReference type="ARBA" id="ARBA00022475"/>
    </source>
</evidence>
<keyword evidence="3 6" id="KW-0812">Transmembrane</keyword>
<dbReference type="PANTHER" id="PTHR32322">
    <property type="entry name" value="INNER MEMBRANE TRANSPORTER"/>
    <property type="match status" value="1"/>
</dbReference>
<name>A0A0A2GAZ5_9PORP</name>
<dbReference type="SUPFAM" id="SSF103481">
    <property type="entry name" value="Multidrug resistance efflux transporter EmrE"/>
    <property type="match status" value="2"/>
</dbReference>
<feature type="transmembrane region" description="Helical" evidence="6">
    <location>
        <begin position="102"/>
        <end position="120"/>
    </location>
</feature>